<dbReference type="Proteomes" id="UP000441333">
    <property type="component" value="Unassembled WGS sequence"/>
</dbReference>
<protein>
    <submittedName>
        <fullName evidence="3">S9 family peptidase</fullName>
    </submittedName>
</protein>
<dbReference type="PANTHER" id="PTHR42776:SF27">
    <property type="entry name" value="DIPEPTIDYL PEPTIDASE FAMILY MEMBER 6"/>
    <property type="match status" value="1"/>
</dbReference>
<keyword evidence="1" id="KW-0378">Hydrolase</keyword>
<dbReference type="SUPFAM" id="SSF82171">
    <property type="entry name" value="DPP6 N-terminal domain-like"/>
    <property type="match status" value="1"/>
</dbReference>
<dbReference type="InterPro" id="IPR029058">
    <property type="entry name" value="AB_hydrolase_fold"/>
</dbReference>
<sequence>MLKSSFLKQLVAVVITVFINSHSNIFAQEIKKDSINLVKPSDYGQWERLSNVIISGNGEWVTYKTTTNDQDNSTYIYNTKNKSSIVFPNTSKAVFSNDANWISLSKVLPGKEAKKRLKSKKKDADKDKASLKSIIYNLKTKDTLELEGYQSISFSDVGSYIAMKRSEGDVLIVKNLNSKNEVTFGNVKSYNWQSDNAIIAMIIETKDKVGNAIQTYNPNTGVLRVLDQENTTYSNMLWLKDSDDLFVMRTFEDDDYIDETHHLLLWKDLNSKKTSSHIFNQSKFENFPKDTRLLSNRVRVSEDANSIYFTTFSWENKSKKIEETEKKKDSLITGASKEEAPEVEIWNSKDLVIISAQKKSKMGDIEQPLSAVWHINENKFVPLADDLVEKIQVQIDNEVVLGLDRTPYDFEAIFGRPSYDVYTVNSKTGAKLKVLENITRAWGVSPNNKYFTYLKDNDIHLFNISKGTSKNITQGLNGTFINFENDHPLPQKAAFGFNRWNKDSKSFFVYSEFNVWQFFTNGAAPKKITNGEKEGVVYRIINFDSEQIETDASKTVYFSLKGKYTKNTGFAKGIPGKEIKRLVYDNFDISLASLKLKNSDNILFVKQSYQDSPNLYLTNTEFKFPVKLSNTNAFQNNFAWGKAELIEYKNAVGKNAQGILYYPANYVKGKKYPMITYVYEKLSNRLHRYIAPSKYDYYNTTVWSQNGYFVLNPDIHFIAGEPGTSSTTTLENAVNVVVDKGDVDASKVGLIGHSWGGYQAGFVPTQTNIFAASVAGAGLTDLVAMNLAITPAFGGRPENDHFEVGQERMNSAPWVSPDNYFRNSSIMQIENLNTPMLFEVGDNDTNVNWSQGLAYYNAARRAGKPFVLLVYANEGHGLRQEKNRFDYQTRILKWFGHYLKEDKAEDWITEGIPYKEQQRRLENWKD</sequence>
<dbReference type="Pfam" id="PF00326">
    <property type="entry name" value="Peptidase_S9"/>
    <property type="match status" value="1"/>
</dbReference>
<organism evidence="3 4">
    <name type="scientific">Pseudotamlana haliotis</name>
    <dbReference type="NCBI Taxonomy" id="2614804"/>
    <lineage>
        <taxon>Bacteria</taxon>
        <taxon>Pseudomonadati</taxon>
        <taxon>Bacteroidota</taxon>
        <taxon>Flavobacteriia</taxon>
        <taxon>Flavobacteriales</taxon>
        <taxon>Flavobacteriaceae</taxon>
        <taxon>Pseudotamlana</taxon>
    </lineage>
</organism>
<dbReference type="RefSeq" id="WP_150938453.1">
    <property type="nucleotide sequence ID" value="NZ_WAAT01000040.1"/>
</dbReference>
<evidence type="ECO:0000313" key="3">
    <source>
        <dbReference type="EMBL" id="KAB1068156.1"/>
    </source>
</evidence>
<gene>
    <name evidence="3" type="ORF">F6U93_07610</name>
</gene>
<evidence type="ECO:0000313" key="4">
    <source>
        <dbReference type="Proteomes" id="UP000441333"/>
    </source>
</evidence>
<evidence type="ECO:0000259" key="2">
    <source>
        <dbReference type="Pfam" id="PF00326"/>
    </source>
</evidence>
<dbReference type="PANTHER" id="PTHR42776">
    <property type="entry name" value="SERINE PEPTIDASE S9 FAMILY MEMBER"/>
    <property type="match status" value="1"/>
</dbReference>
<dbReference type="Gene3D" id="3.40.50.1820">
    <property type="entry name" value="alpha/beta hydrolase"/>
    <property type="match status" value="1"/>
</dbReference>
<dbReference type="InterPro" id="IPR001375">
    <property type="entry name" value="Peptidase_S9_cat"/>
</dbReference>
<dbReference type="GO" id="GO:0004252">
    <property type="term" value="F:serine-type endopeptidase activity"/>
    <property type="evidence" value="ECO:0007669"/>
    <property type="project" value="TreeGrafter"/>
</dbReference>
<feature type="domain" description="Peptidase S9 prolyl oligopeptidase catalytic" evidence="2">
    <location>
        <begin position="721"/>
        <end position="901"/>
    </location>
</feature>
<comment type="caution">
    <text evidence="3">The sequence shown here is derived from an EMBL/GenBank/DDBJ whole genome shotgun (WGS) entry which is preliminary data.</text>
</comment>
<dbReference type="GO" id="GO:0006508">
    <property type="term" value="P:proteolysis"/>
    <property type="evidence" value="ECO:0007669"/>
    <property type="project" value="InterPro"/>
</dbReference>
<keyword evidence="4" id="KW-1185">Reference proteome</keyword>
<reference evidence="3 4" key="1">
    <citation type="submission" date="2019-09" db="EMBL/GenBank/DDBJ databases">
        <authorList>
            <person name="Cao W.R."/>
        </authorList>
    </citation>
    <scope>NUCLEOTIDE SEQUENCE [LARGE SCALE GENOMIC DNA]</scope>
    <source>
        <strain evidence="3 4">B1N29</strain>
    </source>
</reference>
<dbReference type="EMBL" id="WAAT01000040">
    <property type="protein sequence ID" value="KAB1068156.1"/>
    <property type="molecule type" value="Genomic_DNA"/>
</dbReference>
<accession>A0A6N6MFM4</accession>
<dbReference type="AlphaFoldDB" id="A0A6N6MFM4"/>
<proteinExistence type="predicted"/>
<dbReference type="SUPFAM" id="SSF53474">
    <property type="entry name" value="alpha/beta-Hydrolases"/>
    <property type="match status" value="1"/>
</dbReference>
<name>A0A6N6MFM4_9FLAO</name>
<evidence type="ECO:0000256" key="1">
    <source>
        <dbReference type="ARBA" id="ARBA00022801"/>
    </source>
</evidence>